<proteinExistence type="predicted"/>
<dbReference type="AlphaFoldDB" id="A0A8J1Y1R9"/>
<name>A0A8J1Y1R9_OWEFU</name>
<accession>A0A8J1Y1R9</accession>
<organism evidence="1 2">
    <name type="scientific">Owenia fusiformis</name>
    <name type="common">Polychaete worm</name>
    <dbReference type="NCBI Taxonomy" id="6347"/>
    <lineage>
        <taxon>Eukaryota</taxon>
        <taxon>Metazoa</taxon>
        <taxon>Spiralia</taxon>
        <taxon>Lophotrochozoa</taxon>
        <taxon>Annelida</taxon>
        <taxon>Polychaeta</taxon>
        <taxon>Sedentaria</taxon>
        <taxon>Canalipalpata</taxon>
        <taxon>Sabellida</taxon>
        <taxon>Oweniida</taxon>
        <taxon>Oweniidae</taxon>
        <taxon>Owenia</taxon>
    </lineage>
</organism>
<dbReference type="SUPFAM" id="SSF47072">
    <property type="entry name" value="Cysteine alpha-hairpin motif"/>
    <property type="match status" value="1"/>
</dbReference>
<sequence length="100" mass="11945">MKSFFPEMTNLFIDGKNLKKHPFQLIACEIQTCLKANDFKQEPCEYTANNLEQCCYRHLDYKWGCCSAFRKQMEQKEFEEKMRSKMAQKSKKEISEDVVK</sequence>
<gene>
    <name evidence="1" type="ORF">OFUS_LOCUS8112</name>
</gene>
<dbReference type="OrthoDB" id="13601at2759"/>
<comment type="caution">
    <text evidence="1">The sequence shown here is derived from an EMBL/GenBank/DDBJ whole genome shotgun (WGS) entry which is preliminary data.</text>
</comment>
<dbReference type="EMBL" id="CAIIXF020000004">
    <property type="protein sequence ID" value="CAH1781542.1"/>
    <property type="molecule type" value="Genomic_DNA"/>
</dbReference>
<dbReference type="InterPro" id="IPR009069">
    <property type="entry name" value="Cys_alpha_HP_mot_SF"/>
</dbReference>
<evidence type="ECO:0000313" key="2">
    <source>
        <dbReference type="Proteomes" id="UP000749559"/>
    </source>
</evidence>
<keyword evidence="2" id="KW-1185">Reference proteome</keyword>
<dbReference type="Gene3D" id="1.10.287.1130">
    <property type="entry name" value="CytochromE C oxidase copper chaperone"/>
    <property type="match status" value="1"/>
</dbReference>
<reference evidence="1" key="1">
    <citation type="submission" date="2022-03" db="EMBL/GenBank/DDBJ databases">
        <authorList>
            <person name="Martin C."/>
        </authorList>
    </citation>
    <scope>NUCLEOTIDE SEQUENCE</scope>
</reference>
<evidence type="ECO:0000313" key="1">
    <source>
        <dbReference type="EMBL" id="CAH1781542.1"/>
    </source>
</evidence>
<dbReference type="Proteomes" id="UP000749559">
    <property type="component" value="Unassembled WGS sequence"/>
</dbReference>
<protein>
    <submittedName>
        <fullName evidence="1">Uncharacterized protein</fullName>
    </submittedName>
</protein>